<dbReference type="SUPFAM" id="SSF53067">
    <property type="entry name" value="Actin-like ATPase domain"/>
    <property type="match status" value="1"/>
</dbReference>
<comment type="caution">
    <text evidence="2">The sequence shown here is derived from an EMBL/GenBank/DDBJ whole genome shotgun (WGS) entry which is preliminary data.</text>
</comment>
<dbReference type="GO" id="GO:0016301">
    <property type="term" value="F:kinase activity"/>
    <property type="evidence" value="ECO:0007669"/>
    <property type="project" value="UniProtKB-KW"/>
</dbReference>
<dbReference type="OrthoDB" id="9763949at2"/>
<dbReference type="GO" id="GO:0016773">
    <property type="term" value="F:phosphotransferase activity, alcohol group as acceptor"/>
    <property type="evidence" value="ECO:0007669"/>
    <property type="project" value="UniProtKB-UniRule"/>
</dbReference>
<dbReference type="PANTHER" id="PTHR30605:SF0">
    <property type="entry name" value="ANHYDRO-N-ACETYLMURAMIC ACID KINASE"/>
    <property type="match status" value="1"/>
</dbReference>
<name>A0A081PCZ7_9SPHI</name>
<keyword evidence="1" id="KW-0119">Carbohydrate metabolism</keyword>
<keyword evidence="1" id="KW-0808">Transferase</keyword>
<dbReference type="Proteomes" id="UP000028007">
    <property type="component" value="Unassembled WGS sequence"/>
</dbReference>
<dbReference type="Gene3D" id="3.30.420.40">
    <property type="match status" value="2"/>
</dbReference>
<evidence type="ECO:0000256" key="1">
    <source>
        <dbReference type="HAMAP-Rule" id="MF_01270"/>
    </source>
</evidence>
<dbReference type="HAMAP" id="MF_01270">
    <property type="entry name" value="AnhMurNAc_kinase"/>
    <property type="match status" value="1"/>
</dbReference>
<evidence type="ECO:0000313" key="3">
    <source>
        <dbReference type="Proteomes" id="UP000028007"/>
    </source>
</evidence>
<comment type="pathway">
    <text evidence="1">Amino-sugar metabolism; 1,6-anhydro-N-acetylmuramate degradation.</text>
</comment>
<comment type="function">
    <text evidence="1">Catalyzes the specific phosphorylation of 1,6-anhydro-N-acetylmuramic acid (anhMurNAc) with the simultaneous cleavage of the 1,6-anhydro ring, generating MurNAc-6-P. Is required for the utilization of anhMurNAc either imported from the medium or derived from its own cell wall murein, and thus plays a role in cell wall recycling.</text>
</comment>
<organism evidence="2 3">
    <name type="scientific">Pedobacter antarcticus 4BY</name>
    <dbReference type="NCBI Taxonomy" id="1358423"/>
    <lineage>
        <taxon>Bacteria</taxon>
        <taxon>Pseudomonadati</taxon>
        <taxon>Bacteroidota</taxon>
        <taxon>Sphingobacteriia</taxon>
        <taxon>Sphingobacteriales</taxon>
        <taxon>Sphingobacteriaceae</taxon>
        <taxon>Pedobacter</taxon>
    </lineage>
</organism>
<dbReference type="InterPro" id="IPR005338">
    <property type="entry name" value="Anhydro_N_Ac-Mur_kinase"/>
</dbReference>
<sequence length="397" mass="42890">MKSQILKLASIANAPTRTIIGLMSGTSLDGLDIALCQFKGTGPGTVCRLLEFTTIPYTDDFRSRIKEIAFQPLADLCKLTVLNAEIGTYTAELVLQALKSWNFPVTDVDIIASHGQTIFHAPKSFHLQNSAPNATLQIGDADHIAVKTGIITLSDFRQKHIAAGGEGAPLVFYGDSLLFTDQQENRILLNIGGISNFTWLPSGETDLTAFSTDVGPGNTMMDQYISSQFPGKSFDQDAIIASSGTVNEQLLKILMADPFFKLGLPRTTGPEYFNLKYLEDALQKCEKPVCSPADIMATLCAFSARVIVQTIQQLTGDIPYQIYVSGGGMHNPLLNKMISEGLNLNLQSTQELGLNPDAKEAVLFALLANECIAAPQQAFKSRPGIPAVTMGKISLPD</sequence>
<reference evidence="2 3" key="1">
    <citation type="journal article" date="1992" name="Int. J. Syst. Bacteriol.">
        <title>Sphingobacterium antarcticus sp. nov. a Psychrotrophic Bacterium from the Soils of Schirmacher Oasis, Antarctica.</title>
        <authorList>
            <person name="Shivaji S."/>
            <person name="Ray M.K."/>
            <person name="Rao N.S."/>
            <person name="Saiserr L."/>
            <person name="Jagannadham M.V."/>
            <person name="Kumar G.S."/>
            <person name="Reddy G."/>
            <person name="Bhargava P.M."/>
        </authorList>
    </citation>
    <scope>NUCLEOTIDE SEQUENCE [LARGE SCALE GENOMIC DNA]</scope>
    <source>
        <strain evidence="2 3">4BY</strain>
    </source>
</reference>
<keyword evidence="1 2" id="KW-0418">Kinase</keyword>
<keyword evidence="1" id="KW-0547">Nucleotide-binding</keyword>
<feature type="binding site" evidence="1">
    <location>
        <begin position="25"/>
        <end position="32"/>
    </location>
    <ligand>
        <name>ATP</name>
        <dbReference type="ChEBI" id="CHEBI:30616"/>
    </ligand>
</feature>
<dbReference type="Pfam" id="PF03702">
    <property type="entry name" value="AnmK"/>
    <property type="match status" value="1"/>
</dbReference>
<accession>A0A081PCZ7</accession>
<dbReference type="GO" id="GO:0097175">
    <property type="term" value="P:1,6-anhydro-N-acetyl-beta-muramic acid catabolic process"/>
    <property type="evidence" value="ECO:0007669"/>
    <property type="project" value="UniProtKB-UniRule"/>
</dbReference>
<evidence type="ECO:0000313" key="2">
    <source>
        <dbReference type="EMBL" id="KEQ28570.1"/>
    </source>
</evidence>
<comment type="catalytic activity">
    <reaction evidence="1">
        <text>1,6-anhydro-N-acetyl-beta-muramate + ATP + H2O = N-acetyl-D-muramate 6-phosphate + ADP + H(+)</text>
        <dbReference type="Rhea" id="RHEA:24952"/>
        <dbReference type="ChEBI" id="CHEBI:15377"/>
        <dbReference type="ChEBI" id="CHEBI:15378"/>
        <dbReference type="ChEBI" id="CHEBI:30616"/>
        <dbReference type="ChEBI" id="CHEBI:58690"/>
        <dbReference type="ChEBI" id="CHEBI:58722"/>
        <dbReference type="ChEBI" id="CHEBI:456216"/>
        <dbReference type="EC" id="2.7.1.170"/>
    </reaction>
</comment>
<dbReference type="GO" id="GO:0005524">
    <property type="term" value="F:ATP binding"/>
    <property type="evidence" value="ECO:0007669"/>
    <property type="project" value="UniProtKB-UniRule"/>
</dbReference>
<dbReference type="CDD" id="cd24050">
    <property type="entry name" value="ASKHA_NBD_ANMK"/>
    <property type="match status" value="1"/>
</dbReference>
<protein>
    <recommendedName>
        <fullName evidence="1">Anhydro-N-acetylmuramic acid kinase</fullName>
        <ecNumber evidence="1">2.7.1.170</ecNumber>
    </recommendedName>
    <alternativeName>
        <fullName evidence="1">AnhMurNAc kinase</fullName>
    </alternativeName>
</protein>
<dbReference type="EMBL" id="JNFF01000111">
    <property type="protein sequence ID" value="KEQ28570.1"/>
    <property type="molecule type" value="Genomic_DNA"/>
</dbReference>
<dbReference type="UniPathway" id="UPA00544"/>
<dbReference type="UniPathway" id="UPA00343"/>
<dbReference type="InterPro" id="IPR043129">
    <property type="entry name" value="ATPase_NBD"/>
</dbReference>
<dbReference type="PANTHER" id="PTHR30605">
    <property type="entry name" value="ANHYDRO-N-ACETYLMURAMIC ACID KINASE"/>
    <property type="match status" value="1"/>
</dbReference>
<dbReference type="EC" id="2.7.1.170" evidence="1"/>
<dbReference type="AlphaFoldDB" id="A0A081PCZ7"/>
<comment type="pathway">
    <text evidence="1">Cell wall biogenesis; peptidoglycan recycling.</text>
</comment>
<keyword evidence="1" id="KW-0067">ATP-binding</keyword>
<dbReference type="eggNOG" id="COG2377">
    <property type="taxonomic scope" value="Bacteria"/>
</dbReference>
<keyword evidence="3" id="KW-1185">Reference proteome</keyword>
<gene>
    <name evidence="1" type="primary">anmK</name>
    <name evidence="2" type="ORF">N180_12260</name>
</gene>
<dbReference type="GO" id="GO:0006040">
    <property type="term" value="P:amino sugar metabolic process"/>
    <property type="evidence" value="ECO:0007669"/>
    <property type="project" value="InterPro"/>
</dbReference>
<comment type="similarity">
    <text evidence="1">Belongs to the anhydro-N-acetylmuramic acid kinase family.</text>
</comment>
<dbReference type="GO" id="GO:0009254">
    <property type="term" value="P:peptidoglycan turnover"/>
    <property type="evidence" value="ECO:0007669"/>
    <property type="project" value="UniProtKB-UniRule"/>
</dbReference>
<proteinExistence type="inferred from homology"/>